<dbReference type="Gramene" id="Zm00001eb113930_T001">
    <property type="protein sequence ID" value="Zm00001eb113930_P001"/>
    <property type="gene ID" value="Zm00001eb113930"/>
</dbReference>
<accession>A0A804MV68</accession>
<name>A0A804MV68_MAIZE</name>
<reference evidence="2" key="3">
    <citation type="submission" date="2021-05" db="UniProtKB">
        <authorList>
            <consortium name="EnsemblPlants"/>
        </authorList>
    </citation>
    <scope>IDENTIFICATION</scope>
    <source>
        <strain evidence="2">cv. B73</strain>
    </source>
</reference>
<dbReference type="EnsemblPlants" id="Zm00001eb113930_T001">
    <property type="protein sequence ID" value="Zm00001eb113930_P001"/>
    <property type="gene ID" value="Zm00001eb113930"/>
</dbReference>
<dbReference type="AlphaFoldDB" id="A0A804MV68"/>
<feature type="region of interest" description="Disordered" evidence="1">
    <location>
        <begin position="1"/>
        <end position="26"/>
    </location>
</feature>
<evidence type="ECO:0000313" key="3">
    <source>
        <dbReference type="Proteomes" id="UP000007305"/>
    </source>
</evidence>
<evidence type="ECO:0000256" key="1">
    <source>
        <dbReference type="SAM" id="MobiDB-lite"/>
    </source>
</evidence>
<evidence type="ECO:0000313" key="2">
    <source>
        <dbReference type="EnsemblPlants" id="Zm00001eb113930_P001"/>
    </source>
</evidence>
<reference evidence="3" key="1">
    <citation type="submission" date="2015-12" db="EMBL/GenBank/DDBJ databases">
        <title>Update maize B73 reference genome by single molecule sequencing technologies.</title>
        <authorList>
            <consortium name="Maize Genome Sequencing Project"/>
            <person name="Ware D."/>
        </authorList>
    </citation>
    <scope>NUCLEOTIDE SEQUENCE [LARGE SCALE GENOMIC DNA]</scope>
    <source>
        <strain evidence="3">cv. B73</strain>
    </source>
</reference>
<proteinExistence type="predicted"/>
<organism evidence="2 3">
    <name type="scientific">Zea mays</name>
    <name type="common">Maize</name>
    <dbReference type="NCBI Taxonomy" id="4577"/>
    <lineage>
        <taxon>Eukaryota</taxon>
        <taxon>Viridiplantae</taxon>
        <taxon>Streptophyta</taxon>
        <taxon>Embryophyta</taxon>
        <taxon>Tracheophyta</taxon>
        <taxon>Spermatophyta</taxon>
        <taxon>Magnoliopsida</taxon>
        <taxon>Liliopsida</taxon>
        <taxon>Poales</taxon>
        <taxon>Poaceae</taxon>
        <taxon>PACMAD clade</taxon>
        <taxon>Panicoideae</taxon>
        <taxon>Andropogonodae</taxon>
        <taxon>Andropogoneae</taxon>
        <taxon>Tripsacinae</taxon>
        <taxon>Zea</taxon>
    </lineage>
</organism>
<protein>
    <submittedName>
        <fullName evidence="2">Uncharacterized protein</fullName>
    </submittedName>
</protein>
<dbReference type="InParanoid" id="A0A804MV68"/>
<keyword evidence="3" id="KW-1185">Reference proteome</keyword>
<sequence>MGDDGVRVSSGEDAGATQRAPSRSSCGAVVRAGVEEPARLEETCIGCQSRADGGVGETRRGRSWCLRGARASAAGSERGS</sequence>
<dbReference type="Proteomes" id="UP000007305">
    <property type="component" value="Chromosome 2"/>
</dbReference>
<reference evidence="2" key="2">
    <citation type="submission" date="2019-07" db="EMBL/GenBank/DDBJ databases">
        <authorList>
            <person name="Seetharam A."/>
            <person name="Woodhouse M."/>
            <person name="Cannon E."/>
        </authorList>
    </citation>
    <scope>NUCLEOTIDE SEQUENCE [LARGE SCALE GENOMIC DNA]</scope>
    <source>
        <strain evidence="2">cv. B73</strain>
    </source>
</reference>